<dbReference type="RefSeq" id="WP_076381614.1">
    <property type="nucleotide sequence ID" value="NZ_AP017422.1"/>
</dbReference>
<proteinExistence type="predicted"/>
<dbReference type="GO" id="GO:0016740">
    <property type="term" value="F:transferase activity"/>
    <property type="evidence" value="ECO:0007669"/>
    <property type="project" value="UniProtKB-KW"/>
</dbReference>
<dbReference type="OrthoDB" id="110463at2"/>
<evidence type="ECO:0000313" key="2">
    <source>
        <dbReference type="EMBL" id="SIT30915.1"/>
    </source>
</evidence>
<evidence type="ECO:0000259" key="1">
    <source>
        <dbReference type="Pfam" id="PF13524"/>
    </source>
</evidence>
<dbReference type="SUPFAM" id="SSF53756">
    <property type="entry name" value="UDP-Glycosyltransferase/glycogen phosphorylase"/>
    <property type="match status" value="1"/>
</dbReference>
<evidence type="ECO:0000313" key="3">
    <source>
        <dbReference type="Proteomes" id="UP000186917"/>
    </source>
</evidence>
<protein>
    <submittedName>
        <fullName evidence="2">Glycosyl transferases group 1</fullName>
    </submittedName>
</protein>
<dbReference type="Proteomes" id="UP000186917">
    <property type="component" value="Unassembled WGS sequence"/>
</dbReference>
<keyword evidence="2" id="KW-0808">Transferase</keyword>
<dbReference type="STRING" id="477680.SAMN05421788_11020"/>
<sequence>MNILYIGEDNIHSTSRHRMEALVRLNHAVTIINPRLAVKKYLTNAILNKLHYSTGYAFLQPVVAKWLTAQLSVLPKPDLIWVNSGELIGRQAALVLKAVGCPMVLYNNDDPTGKRDGNRFKSLLKGLRYYDLCVVRYEKEEAELKKYGAQKVMKVFMSYDEVIHTSPYNSREQVPSQFQSEVAFIGTWIPHENRDLFFKELIEEGVPVSIWGDGWERSAHYESIQSHMRGKSIHNTDYMTAIQGAKICIGLLSKGNRDLHTRRSVEVPYVGGLLCAERTSVHQKMYEEGVEAVFWSNAKECAAICKELLSDDAKRESIRIKGMEKVRRLQVGNEDICTAILKNMGL</sequence>
<dbReference type="EMBL" id="FTOR01000010">
    <property type="protein sequence ID" value="SIT30915.1"/>
    <property type="molecule type" value="Genomic_DNA"/>
</dbReference>
<reference evidence="3" key="1">
    <citation type="submission" date="2017-01" db="EMBL/GenBank/DDBJ databases">
        <authorList>
            <person name="Varghese N."/>
            <person name="Submissions S."/>
        </authorList>
    </citation>
    <scope>NUCLEOTIDE SEQUENCE [LARGE SCALE GENOMIC DNA]</scope>
    <source>
        <strain evidence="3">DSM 21054</strain>
    </source>
</reference>
<keyword evidence="3" id="KW-1185">Reference proteome</keyword>
<feature type="domain" description="Spore protein YkvP/CgeB glycosyl transferase-like" evidence="1">
    <location>
        <begin position="196"/>
        <end position="328"/>
    </location>
</feature>
<name>A0A1N7R768_9BACT</name>
<organism evidence="2 3">
    <name type="scientific">Filimonas lacunae</name>
    <dbReference type="NCBI Taxonomy" id="477680"/>
    <lineage>
        <taxon>Bacteria</taxon>
        <taxon>Pseudomonadati</taxon>
        <taxon>Bacteroidota</taxon>
        <taxon>Chitinophagia</taxon>
        <taxon>Chitinophagales</taxon>
        <taxon>Chitinophagaceae</taxon>
        <taxon>Filimonas</taxon>
    </lineage>
</organism>
<accession>A0A1N7R768</accession>
<gene>
    <name evidence="2" type="ORF">SAMN05421788_11020</name>
</gene>
<dbReference type="InterPro" id="IPR055259">
    <property type="entry name" value="YkvP/CgeB_Glyco_trans-like"/>
</dbReference>
<dbReference type="AlphaFoldDB" id="A0A1N7R768"/>
<dbReference type="Pfam" id="PF13524">
    <property type="entry name" value="Glyco_trans_1_2"/>
    <property type="match status" value="1"/>
</dbReference>